<dbReference type="RefSeq" id="WP_386831656.1">
    <property type="nucleotide sequence ID" value="NZ_JBHUNP010000001.1"/>
</dbReference>
<evidence type="ECO:0000256" key="1">
    <source>
        <dbReference type="ARBA" id="ARBA00022729"/>
    </source>
</evidence>
<dbReference type="PANTHER" id="PTHR30570:SF1">
    <property type="entry name" value="PHOSPHATE-BINDING PROTEIN PSTS"/>
    <property type="match status" value="1"/>
</dbReference>
<evidence type="ECO:0000313" key="5">
    <source>
        <dbReference type="Proteomes" id="UP001597521"/>
    </source>
</evidence>
<dbReference type="InterPro" id="IPR050811">
    <property type="entry name" value="Phosphate_ABC_transporter"/>
</dbReference>
<keyword evidence="5" id="KW-1185">Reference proteome</keyword>
<dbReference type="EMBL" id="JBHUNP010000001">
    <property type="protein sequence ID" value="MFD2646766.1"/>
    <property type="molecule type" value="Genomic_DNA"/>
</dbReference>
<dbReference type="SUPFAM" id="SSF53850">
    <property type="entry name" value="Periplasmic binding protein-like II"/>
    <property type="match status" value="1"/>
</dbReference>
<accession>A0ABW5QHD1</accession>
<proteinExistence type="predicted"/>
<feature type="chain" id="PRO_5045537230" evidence="2">
    <location>
        <begin position="23"/>
        <end position="343"/>
    </location>
</feature>
<evidence type="ECO:0000259" key="3">
    <source>
        <dbReference type="Pfam" id="PF12849"/>
    </source>
</evidence>
<keyword evidence="1 2" id="KW-0732">Signal</keyword>
<evidence type="ECO:0000256" key="2">
    <source>
        <dbReference type="SAM" id="SignalP"/>
    </source>
</evidence>
<feature type="signal peptide" evidence="2">
    <location>
        <begin position="1"/>
        <end position="22"/>
    </location>
</feature>
<comment type="caution">
    <text evidence="4">The sequence shown here is derived from an EMBL/GenBank/DDBJ whole genome shotgun (WGS) entry which is preliminary data.</text>
</comment>
<dbReference type="Gene3D" id="3.40.190.10">
    <property type="entry name" value="Periplasmic binding protein-like II"/>
    <property type="match status" value="2"/>
</dbReference>
<organism evidence="4 5">
    <name type="scientific">Devosia albogilva</name>
    <dbReference type="NCBI Taxonomy" id="429726"/>
    <lineage>
        <taxon>Bacteria</taxon>
        <taxon>Pseudomonadati</taxon>
        <taxon>Pseudomonadota</taxon>
        <taxon>Alphaproteobacteria</taxon>
        <taxon>Hyphomicrobiales</taxon>
        <taxon>Devosiaceae</taxon>
        <taxon>Devosia</taxon>
    </lineage>
</organism>
<protein>
    <submittedName>
        <fullName evidence="4">Substrate-binding domain-containing protein</fullName>
    </submittedName>
</protein>
<sequence length="343" mass="35918">MKSALAVSAAVLALAVTTPAFAQSRDTIQIAGSSTVLPFASIVAEEFGAVFPEFNTPVVGSGGSSGGLRQFCEGVGENTIDIANASRRIRASEIEACNAAGVNDIREVQIGFDGIVFATSANAGDFALEPVHVYKAIAAQVPVDGELVDNPYTTWNEIDASLPEQPIALAIPGSNHGTREVFQERVVSAGCEEAGLPELSEEELEAACTTFRQDVVVEIAGDYTETLARLQSNPDTVGVFGLSFYDQNRDTLKVATVSGVTPSLETIASGEYPVSRPLYFYVKGEHIGVVPGIEEYVQFFLSDAMTGAGGTLETAGLIPQPAEVTAEVLGNFESATALTAADL</sequence>
<dbReference type="Proteomes" id="UP001597521">
    <property type="component" value="Unassembled WGS sequence"/>
</dbReference>
<name>A0ABW5QHD1_9HYPH</name>
<dbReference type="Pfam" id="PF12849">
    <property type="entry name" value="PBP_like_2"/>
    <property type="match status" value="1"/>
</dbReference>
<gene>
    <name evidence="4" type="ORF">ACFSX5_03050</name>
</gene>
<dbReference type="InterPro" id="IPR024370">
    <property type="entry name" value="PBP_domain"/>
</dbReference>
<evidence type="ECO:0000313" key="4">
    <source>
        <dbReference type="EMBL" id="MFD2646766.1"/>
    </source>
</evidence>
<feature type="domain" description="PBP" evidence="3">
    <location>
        <begin position="20"/>
        <end position="303"/>
    </location>
</feature>
<reference evidence="5" key="1">
    <citation type="journal article" date="2019" name="Int. J. Syst. Evol. Microbiol.">
        <title>The Global Catalogue of Microorganisms (GCM) 10K type strain sequencing project: providing services to taxonomists for standard genome sequencing and annotation.</title>
        <authorList>
            <consortium name="The Broad Institute Genomics Platform"/>
            <consortium name="The Broad Institute Genome Sequencing Center for Infectious Disease"/>
            <person name="Wu L."/>
            <person name="Ma J."/>
        </authorList>
    </citation>
    <scope>NUCLEOTIDE SEQUENCE [LARGE SCALE GENOMIC DNA]</scope>
    <source>
        <strain evidence="5">CCM 7427</strain>
    </source>
</reference>
<dbReference type="PANTHER" id="PTHR30570">
    <property type="entry name" value="PERIPLASMIC PHOSPHATE BINDING COMPONENT OF PHOSPHATE ABC TRANSPORTER"/>
    <property type="match status" value="1"/>
</dbReference>